<gene>
    <name evidence="2" type="ORF">GCM10022223_43640</name>
</gene>
<feature type="transmembrane region" description="Helical" evidence="1">
    <location>
        <begin position="149"/>
        <end position="175"/>
    </location>
</feature>
<dbReference type="RefSeq" id="WP_231486892.1">
    <property type="nucleotide sequence ID" value="NZ_BAAAZO010000008.1"/>
</dbReference>
<sequence length="270" mass="28517">MRTRVWFRIHWRMFVAGWRRGSRYRAAALGGLVANATFGFLKASILVAAVRAGGGEIGGYDAASITAYTWLSQALLGSVNLSGRSDLAVRIKDGSIAVDLLRPVDLQTASTAQEVGRALFALLPRGVPLVALGVLVGGMRLPLEPVTVALSAVSIVAGTTLSFLTVYLVAVAGFWSVETRGIQTAYMILSGFLAGLFVPVTLFPGWLLAVARATPFPCMLQTPIDVLSGRVTGFSAGQAVIVQLAWIAGVLLVGRLITHAGRRRLEVQGG</sequence>
<dbReference type="PANTHER" id="PTHR36832:SF2">
    <property type="entry name" value="INTEGRAL MEMBRANE PROTEIN"/>
    <property type="match status" value="1"/>
</dbReference>
<organism evidence="2 3">
    <name type="scientific">Kineosporia mesophila</name>
    <dbReference type="NCBI Taxonomy" id="566012"/>
    <lineage>
        <taxon>Bacteria</taxon>
        <taxon>Bacillati</taxon>
        <taxon>Actinomycetota</taxon>
        <taxon>Actinomycetes</taxon>
        <taxon>Kineosporiales</taxon>
        <taxon>Kineosporiaceae</taxon>
        <taxon>Kineosporia</taxon>
    </lineage>
</organism>
<dbReference type="Pfam" id="PF06182">
    <property type="entry name" value="ABC2_membrane_6"/>
    <property type="match status" value="1"/>
</dbReference>
<feature type="transmembrane region" description="Helical" evidence="1">
    <location>
        <begin position="231"/>
        <end position="254"/>
    </location>
</feature>
<dbReference type="InterPro" id="IPR010390">
    <property type="entry name" value="ABC-2_transporter-like"/>
</dbReference>
<keyword evidence="1" id="KW-1133">Transmembrane helix</keyword>
<accession>A0ABP7A0A0</accession>
<dbReference type="PANTHER" id="PTHR36832">
    <property type="entry name" value="SLR1174 PROTEIN-RELATED"/>
    <property type="match status" value="1"/>
</dbReference>
<reference evidence="3" key="1">
    <citation type="journal article" date="2019" name="Int. J. Syst. Evol. Microbiol.">
        <title>The Global Catalogue of Microorganisms (GCM) 10K type strain sequencing project: providing services to taxonomists for standard genome sequencing and annotation.</title>
        <authorList>
            <consortium name="The Broad Institute Genomics Platform"/>
            <consortium name="The Broad Institute Genome Sequencing Center for Infectious Disease"/>
            <person name="Wu L."/>
            <person name="Ma J."/>
        </authorList>
    </citation>
    <scope>NUCLEOTIDE SEQUENCE [LARGE SCALE GENOMIC DNA]</scope>
    <source>
        <strain evidence="3">JCM 16902</strain>
    </source>
</reference>
<keyword evidence="3" id="KW-1185">Reference proteome</keyword>
<keyword evidence="1" id="KW-0472">Membrane</keyword>
<feature type="transmembrane region" description="Helical" evidence="1">
    <location>
        <begin position="187"/>
        <end position="211"/>
    </location>
</feature>
<dbReference type="EMBL" id="BAAAZO010000008">
    <property type="protein sequence ID" value="GAA3621957.1"/>
    <property type="molecule type" value="Genomic_DNA"/>
</dbReference>
<evidence type="ECO:0000313" key="2">
    <source>
        <dbReference type="EMBL" id="GAA3621957.1"/>
    </source>
</evidence>
<dbReference type="Proteomes" id="UP001501074">
    <property type="component" value="Unassembled WGS sequence"/>
</dbReference>
<feature type="transmembrane region" description="Helical" evidence="1">
    <location>
        <begin position="126"/>
        <end position="143"/>
    </location>
</feature>
<evidence type="ECO:0000313" key="3">
    <source>
        <dbReference type="Proteomes" id="UP001501074"/>
    </source>
</evidence>
<comment type="caution">
    <text evidence="2">The sequence shown here is derived from an EMBL/GenBank/DDBJ whole genome shotgun (WGS) entry which is preliminary data.</text>
</comment>
<evidence type="ECO:0000256" key="1">
    <source>
        <dbReference type="SAM" id="Phobius"/>
    </source>
</evidence>
<feature type="transmembrane region" description="Helical" evidence="1">
    <location>
        <begin position="62"/>
        <end position="82"/>
    </location>
</feature>
<protein>
    <submittedName>
        <fullName evidence="2">ABC-2 family transporter protein</fullName>
    </submittedName>
</protein>
<keyword evidence="1" id="KW-0812">Transmembrane</keyword>
<name>A0ABP7A0A0_9ACTN</name>
<proteinExistence type="predicted"/>